<sequence>MIFLVKETDRRPGDAPILVGSSEKAKSILGWQPQYFELKTIVNDAWQWHKKRHGYS</sequence>
<name>T2IQC0_CROWT</name>
<dbReference type="Proteomes" id="UP000017981">
    <property type="component" value="Unassembled WGS sequence"/>
</dbReference>
<protein>
    <submittedName>
        <fullName evidence="1">UDP-glucose 4-epimerase</fullName>
        <ecNumber evidence="1">5.1.3.2</ecNumber>
    </submittedName>
</protein>
<evidence type="ECO:0000313" key="1">
    <source>
        <dbReference type="EMBL" id="CCQ55766.1"/>
    </source>
</evidence>
<dbReference type="EC" id="5.1.3.2" evidence="1"/>
<reference evidence="1 2" key="1">
    <citation type="submission" date="2013-01" db="EMBL/GenBank/DDBJ databases">
        <authorList>
            <person name="Bench S."/>
        </authorList>
    </citation>
    <scope>NUCLEOTIDE SEQUENCE [LARGE SCALE GENOMIC DNA]</scope>
    <source>
        <strain evidence="1 2">WH 0005</strain>
    </source>
</reference>
<proteinExistence type="predicted"/>
<dbReference type="Gene3D" id="3.90.25.10">
    <property type="entry name" value="UDP-galactose 4-epimerase, domain 1"/>
    <property type="match status" value="1"/>
</dbReference>
<organism evidence="1 2">
    <name type="scientific">Crocosphaera watsonii WH 0005</name>
    <dbReference type="NCBI Taxonomy" id="423472"/>
    <lineage>
        <taxon>Bacteria</taxon>
        <taxon>Bacillati</taxon>
        <taxon>Cyanobacteriota</taxon>
        <taxon>Cyanophyceae</taxon>
        <taxon>Oscillatoriophycideae</taxon>
        <taxon>Chroococcales</taxon>
        <taxon>Aphanothecaceae</taxon>
        <taxon>Crocosphaera</taxon>
    </lineage>
</organism>
<dbReference type="GO" id="GO:0003978">
    <property type="term" value="F:UDP-glucose 4-epimerase activity"/>
    <property type="evidence" value="ECO:0007669"/>
    <property type="project" value="UniProtKB-EC"/>
</dbReference>
<dbReference type="InterPro" id="IPR036291">
    <property type="entry name" value="NAD(P)-bd_dom_sf"/>
</dbReference>
<comment type="caution">
    <text evidence="1">The sequence shown here is derived from an EMBL/GenBank/DDBJ whole genome shotgun (WGS) entry which is preliminary data.</text>
</comment>
<dbReference type="EMBL" id="CAQL01000476">
    <property type="protein sequence ID" value="CCQ55766.1"/>
    <property type="molecule type" value="Genomic_DNA"/>
</dbReference>
<keyword evidence="1" id="KW-0413">Isomerase</keyword>
<evidence type="ECO:0000313" key="2">
    <source>
        <dbReference type="Proteomes" id="UP000017981"/>
    </source>
</evidence>
<reference evidence="1 2" key="2">
    <citation type="submission" date="2013-09" db="EMBL/GenBank/DDBJ databases">
        <title>Whole genome comparison of six Crocosphaera watsonii strains with differing phenotypes.</title>
        <authorList>
            <person name="Bench S.R."/>
            <person name="Heller P."/>
            <person name="Frank I."/>
            <person name="Arciniega M."/>
            <person name="Shilova I.N."/>
            <person name="Zehr J.P."/>
        </authorList>
    </citation>
    <scope>NUCLEOTIDE SEQUENCE [LARGE SCALE GENOMIC DNA]</scope>
    <source>
        <strain evidence="1 2">WH 0005</strain>
    </source>
</reference>
<dbReference type="SUPFAM" id="SSF51735">
    <property type="entry name" value="NAD(P)-binding Rossmann-fold domains"/>
    <property type="match status" value="1"/>
</dbReference>
<accession>T2IQC0</accession>
<gene>
    <name evidence="1" type="ORF">CWATWH0005_4259</name>
</gene>
<dbReference type="AlphaFoldDB" id="T2IQC0"/>